<feature type="compositionally biased region" description="Basic and acidic residues" evidence="2">
    <location>
        <begin position="74"/>
        <end position="95"/>
    </location>
</feature>
<dbReference type="EMBL" id="CAXITT010000670">
    <property type="protein sequence ID" value="CAL1545055.1"/>
    <property type="molecule type" value="Genomic_DNA"/>
</dbReference>
<feature type="domain" description="C2H2-type" evidence="3">
    <location>
        <begin position="403"/>
        <end position="426"/>
    </location>
</feature>
<evidence type="ECO:0000256" key="2">
    <source>
        <dbReference type="SAM" id="MobiDB-lite"/>
    </source>
</evidence>
<dbReference type="InterPro" id="IPR050457">
    <property type="entry name" value="ZnFinger_BTB_dom_contain"/>
</dbReference>
<feature type="compositionally biased region" description="Polar residues" evidence="2">
    <location>
        <begin position="105"/>
        <end position="138"/>
    </location>
</feature>
<keyword evidence="5" id="KW-1185">Reference proteome</keyword>
<feature type="compositionally biased region" description="Basic and acidic residues" evidence="2">
    <location>
        <begin position="233"/>
        <end position="250"/>
    </location>
</feature>
<feature type="compositionally biased region" description="Acidic residues" evidence="2">
    <location>
        <begin position="220"/>
        <end position="232"/>
    </location>
</feature>
<reference evidence="4 5" key="1">
    <citation type="submission" date="2024-04" db="EMBL/GenBank/DDBJ databases">
        <authorList>
            <consortium name="Genoscope - CEA"/>
            <person name="William W."/>
        </authorList>
    </citation>
    <scope>NUCLEOTIDE SEQUENCE [LARGE SCALE GENOMIC DNA]</scope>
</reference>
<keyword evidence="1" id="KW-0863">Zinc-finger</keyword>
<dbReference type="Gene3D" id="3.30.160.60">
    <property type="entry name" value="Classic Zinc Finger"/>
    <property type="match status" value="1"/>
</dbReference>
<organism evidence="4 5">
    <name type="scientific">Lymnaea stagnalis</name>
    <name type="common">Great pond snail</name>
    <name type="synonym">Helix stagnalis</name>
    <dbReference type="NCBI Taxonomy" id="6523"/>
    <lineage>
        <taxon>Eukaryota</taxon>
        <taxon>Metazoa</taxon>
        <taxon>Spiralia</taxon>
        <taxon>Lophotrochozoa</taxon>
        <taxon>Mollusca</taxon>
        <taxon>Gastropoda</taxon>
        <taxon>Heterobranchia</taxon>
        <taxon>Euthyneura</taxon>
        <taxon>Panpulmonata</taxon>
        <taxon>Hygrophila</taxon>
        <taxon>Lymnaeoidea</taxon>
        <taxon>Lymnaeidae</taxon>
        <taxon>Lymnaea</taxon>
    </lineage>
</organism>
<dbReference type="SMART" id="SM00355">
    <property type="entry name" value="ZnF_C2H2"/>
    <property type="match status" value="3"/>
</dbReference>
<evidence type="ECO:0000256" key="1">
    <source>
        <dbReference type="PROSITE-ProRule" id="PRU00042"/>
    </source>
</evidence>
<dbReference type="PANTHER" id="PTHR46105:SF28">
    <property type="entry name" value="ZINC FINGER PROTEIN 37-LIKE"/>
    <property type="match status" value="1"/>
</dbReference>
<proteinExistence type="predicted"/>
<dbReference type="SUPFAM" id="SSF57667">
    <property type="entry name" value="beta-beta-alpha zinc fingers"/>
    <property type="match status" value="1"/>
</dbReference>
<feature type="compositionally biased region" description="Polar residues" evidence="2">
    <location>
        <begin position="251"/>
        <end position="261"/>
    </location>
</feature>
<feature type="compositionally biased region" description="Polar residues" evidence="2">
    <location>
        <begin position="195"/>
        <end position="217"/>
    </location>
</feature>
<evidence type="ECO:0000313" key="5">
    <source>
        <dbReference type="Proteomes" id="UP001497497"/>
    </source>
</evidence>
<dbReference type="PROSITE" id="PS00028">
    <property type="entry name" value="ZINC_FINGER_C2H2_1"/>
    <property type="match status" value="1"/>
</dbReference>
<accession>A0AAV2IDW9</accession>
<sequence>MDYDSSTKFISSLAKFLQSLCNGYVEFDNGVQVIGHLYLSVDTGKTIDYILNEKVCKTDENSVTFISNSFHAQPAERPKPQGKKTVDKGETKSEDVNDILGGQTEPKSTNYGTLPPRGTQNSPHSQNLKRSFSPSSKQPRGDGSPSKLGRSSPRNKKSRTESVDHNLSQVSNPASENSISSQPSPAADVGAPPTVSAQSADASQTTPYNETYQQSFFQPGDDENSMADDTEERDIKPSIDTDVTFIKEEFGTSSCSQSGNQNRDRGHGDDSSVYPSMYHSNQTFSTTNFQTGFASTPSSSHRSNFNASGDNRSSLYTSGSSQLDTGESSGDPSVQGAYWKQKRPSKGSACNRRSSYFLTVNDAESYPSLLVAFDLECKKCTFVSKDALAMSVHKKTCTGKKHLTCSFCAKVLSRYDSLAEHMRGIHGIGTKVQCRFCGKNFKYRPQMYQHQTVCAERPIKIEMDVPFSSSNFESNGDKMDSKISFPYDVTMAVDMDSLGQHVFVSKSCTNPNFNT</sequence>
<dbReference type="GO" id="GO:0000981">
    <property type="term" value="F:DNA-binding transcription factor activity, RNA polymerase II-specific"/>
    <property type="evidence" value="ECO:0007669"/>
    <property type="project" value="TreeGrafter"/>
</dbReference>
<dbReference type="PROSITE" id="PS50157">
    <property type="entry name" value="ZINC_FINGER_C2H2_2"/>
    <property type="match status" value="1"/>
</dbReference>
<dbReference type="PANTHER" id="PTHR46105">
    <property type="entry name" value="AGAP004733-PA"/>
    <property type="match status" value="1"/>
</dbReference>
<name>A0AAV2IDW9_LYMST</name>
<dbReference type="GO" id="GO:0000978">
    <property type="term" value="F:RNA polymerase II cis-regulatory region sequence-specific DNA binding"/>
    <property type="evidence" value="ECO:0007669"/>
    <property type="project" value="TreeGrafter"/>
</dbReference>
<evidence type="ECO:0000313" key="4">
    <source>
        <dbReference type="EMBL" id="CAL1545055.1"/>
    </source>
</evidence>
<feature type="compositionally biased region" description="Polar residues" evidence="2">
    <location>
        <begin position="165"/>
        <end position="184"/>
    </location>
</feature>
<feature type="region of interest" description="Disordered" evidence="2">
    <location>
        <begin position="69"/>
        <end position="350"/>
    </location>
</feature>
<dbReference type="Proteomes" id="UP001497497">
    <property type="component" value="Unassembled WGS sequence"/>
</dbReference>
<dbReference type="InterPro" id="IPR013087">
    <property type="entry name" value="Znf_C2H2_type"/>
</dbReference>
<keyword evidence="1" id="KW-0862">Zinc</keyword>
<dbReference type="GO" id="GO:0008270">
    <property type="term" value="F:zinc ion binding"/>
    <property type="evidence" value="ECO:0007669"/>
    <property type="project" value="UniProtKB-KW"/>
</dbReference>
<feature type="compositionally biased region" description="Polar residues" evidence="2">
    <location>
        <begin position="278"/>
        <end position="332"/>
    </location>
</feature>
<comment type="caution">
    <text evidence="4">The sequence shown here is derived from an EMBL/GenBank/DDBJ whole genome shotgun (WGS) entry which is preliminary data.</text>
</comment>
<evidence type="ECO:0000259" key="3">
    <source>
        <dbReference type="PROSITE" id="PS50157"/>
    </source>
</evidence>
<keyword evidence="1" id="KW-0479">Metal-binding</keyword>
<dbReference type="AlphaFoldDB" id="A0AAV2IDW9"/>
<dbReference type="InterPro" id="IPR036236">
    <property type="entry name" value="Znf_C2H2_sf"/>
</dbReference>
<gene>
    <name evidence="4" type="ORF">GSLYS_00018538001</name>
</gene>
<protein>
    <recommendedName>
        <fullName evidence="3">C2H2-type domain-containing protein</fullName>
    </recommendedName>
</protein>